<accession>A0ABY8W644</accession>
<dbReference type="InterPro" id="IPR002410">
    <property type="entry name" value="Peptidase_S33"/>
</dbReference>
<dbReference type="InterPro" id="IPR029058">
    <property type="entry name" value="AB_hydrolase_fold"/>
</dbReference>
<feature type="domain" description="AB hydrolase-1" evidence="3">
    <location>
        <begin position="34"/>
        <end position="289"/>
    </location>
</feature>
<keyword evidence="5" id="KW-1185">Reference proteome</keyword>
<comment type="similarity">
    <text evidence="1">Belongs to the peptidase S33 family.</text>
</comment>
<evidence type="ECO:0000259" key="3">
    <source>
        <dbReference type="Pfam" id="PF00561"/>
    </source>
</evidence>
<dbReference type="PANTHER" id="PTHR43194:SF2">
    <property type="entry name" value="PEROXISOMAL MEMBRANE PROTEIN LPX1"/>
    <property type="match status" value="1"/>
</dbReference>
<dbReference type="SUPFAM" id="SSF53474">
    <property type="entry name" value="alpha/beta-Hydrolases"/>
    <property type="match status" value="1"/>
</dbReference>
<dbReference type="Proteomes" id="UP001240150">
    <property type="component" value="Chromosome"/>
</dbReference>
<dbReference type="PANTHER" id="PTHR43194">
    <property type="entry name" value="HYDROLASE ALPHA/BETA FOLD FAMILY"/>
    <property type="match status" value="1"/>
</dbReference>
<keyword evidence="2 4" id="KW-0378">Hydrolase</keyword>
<dbReference type="InterPro" id="IPR050228">
    <property type="entry name" value="Carboxylesterase_BioH"/>
</dbReference>
<evidence type="ECO:0000313" key="4">
    <source>
        <dbReference type="EMBL" id="WIM92493.1"/>
    </source>
</evidence>
<dbReference type="RefSeq" id="WP_284913699.1">
    <property type="nucleotide sequence ID" value="NZ_CP126980.1"/>
</dbReference>
<dbReference type="GO" id="GO:0016787">
    <property type="term" value="F:hydrolase activity"/>
    <property type="evidence" value="ECO:0007669"/>
    <property type="project" value="UniProtKB-KW"/>
</dbReference>
<gene>
    <name evidence="4" type="ORF">ACTOB_004435</name>
</gene>
<proteinExistence type="inferred from homology"/>
<sequence length="316" mass="34524">MRAATLDDVTAEGAVVRLNGVDLFVRRLGDRDLPALVVIHGGPSWDHSYLLPALAELVDTAHVVLFDLRGCGRSHRTPPLGDLPESELRPHLLADDVAALVDALGTGPVDVLGFSYGGRIAMRLVQRHPEVVDRLILASTTAYTDFDSELAASADYQQRRRLCTEVGFDDPLLTGPAAPDGALSRAMADAEAPLQVWRLDRLDRWREVLDRVRFSSDYDRPYLSGSWPPGGPENAAEVLSDWGRPVLILHGQKEMSFPLETARRLHAVLPASTLAEIPDAAHMAHFDNPAEWLAAIRRFLRPRRSPLGPAAAPGAV</sequence>
<name>A0ABY8W644_9ACTN</name>
<dbReference type="Pfam" id="PF00561">
    <property type="entry name" value="Abhydrolase_1"/>
    <property type="match status" value="1"/>
</dbReference>
<dbReference type="EMBL" id="CP126980">
    <property type="protein sequence ID" value="WIM92493.1"/>
    <property type="molecule type" value="Genomic_DNA"/>
</dbReference>
<dbReference type="Gene3D" id="3.40.50.1820">
    <property type="entry name" value="alpha/beta hydrolase"/>
    <property type="match status" value="1"/>
</dbReference>
<reference evidence="4 5" key="1">
    <citation type="submission" date="2023-06" db="EMBL/GenBank/DDBJ databases">
        <authorList>
            <person name="Yushchuk O."/>
            <person name="Binda E."/>
            <person name="Ruckert-Reed C."/>
            <person name="Fedorenko V."/>
            <person name="Kalinowski J."/>
            <person name="Marinelli F."/>
        </authorList>
    </citation>
    <scope>NUCLEOTIDE SEQUENCE [LARGE SCALE GENOMIC DNA]</scope>
    <source>
        <strain evidence="4 5">NRRL 3884</strain>
    </source>
</reference>
<dbReference type="InterPro" id="IPR000073">
    <property type="entry name" value="AB_hydrolase_1"/>
</dbReference>
<dbReference type="PRINTS" id="PR00793">
    <property type="entry name" value="PROAMNOPTASE"/>
</dbReference>
<evidence type="ECO:0000256" key="1">
    <source>
        <dbReference type="ARBA" id="ARBA00010088"/>
    </source>
</evidence>
<protein>
    <submittedName>
        <fullName evidence="4">Alpha/beta hydrolase</fullName>
    </submittedName>
</protein>
<organism evidence="4 5">
    <name type="scientific">Actinoplanes oblitus</name>
    <dbReference type="NCBI Taxonomy" id="3040509"/>
    <lineage>
        <taxon>Bacteria</taxon>
        <taxon>Bacillati</taxon>
        <taxon>Actinomycetota</taxon>
        <taxon>Actinomycetes</taxon>
        <taxon>Micromonosporales</taxon>
        <taxon>Micromonosporaceae</taxon>
        <taxon>Actinoplanes</taxon>
    </lineage>
</organism>
<evidence type="ECO:0000313" key="5">
    <source>
        <dbReference type="Proteomes" id="UP001240150"/>
    </source>
</evidence>
<evidence type="ECO:0000256" key="2">
    <source>
        <dbReference type="ARBA" id="ARBA00022801"/>
    </source>
</evidence>
<dbReference type="PRINTS" id="PR00111">
    <property type="entry name" value="ABHYDROLASE"/>
</dbReference>